<evidence type="ECO:0000313" key="3">
    <source>
        <dbReference type="Proteomes" id="UP000582981"/>
    </source>
</evidence>
<evidence type="ECO:0000259" key="1">
    <source>
        <dbReference type="Pfam" id="PF05368"/>
    </source>
</evidence>
<reference evidence="2 3" key="1">
    <citation type="submission" date="2020-04" db="EMBL/GenBank/DDBJ databases">
        <title>Molecular characterization of pseudomonads from Agaricus bisporus reveal novel blotch 2 pathogens in Western Europe.</title>
        <authorList>
            <person name="Taparia T."/>
            <person name="Krijger M."/>
            <person name="Haynes E."/>
            <person name="Elpinstone J.G."/>
            <person name="Noble R."/>
            <person name="Van Der Wolf J."/>
        </authorList>
    </citation>
    <scope>NUCLEOTIDE SEQUENCE [LARGE SCALE GENOMIC DNA]</scope>
    <source>
        <strain evidence="2 3">F1001</strain>
    </source>
</reference>
<evidence type="ECO:0000313" key="2">
    <source>
        <dbReference type="EMBL" id="NWB46240.1"/>
    </source>
</evidence>
<name>A0A7Y7WBD4_9PSED</name>
<comment type="caution">
    <text evidence="2">The sequence shown here is derived from an EMBL/GenBank/DDBJ whole genome shotgun (WGS) entry which is preliminary data.</text>
</comment>
<dbReference type="InterPro" id="IPR051604">
    <property type="entry name" value="Ergot_Alk_Oxidoreductase"/>
</dbReference>
<dbReference type="AlphaFoldDB" id="A0A7Y7WBD4"/>
<dbReference type="Gene3D" id="3.90.25.10">
    <property type="entry name" value="UDP-galactose 4-epimerase, domain 1"/>
    <property type="match status" value="1"/>
</dbReference>
<feature type="domain" description="NmrA-like" evidence="1">
    <location>
        <begin position="3"/>
        <end position="242"/>
    </location>
</feature>
<sequence length="300" mass="32051">MYLITGATSRTGNQIARRLLAAGQSVRVIGRSAERLQALADLGAEVVVAEPADAVALTQAFRGVKAAWIMLQPNYIIDSPDFRAFQDSVTGALSAALLQSSVTHAVVLSSWGADLPSGNGPVAGLHALERRLAAHSNLNVLNLRAGYFMENTLSFADSILAEQTVLSPFDPKVRMPLVAIEDIVEAAVEHLLQLDFSGQQALELQGHEDLCLGEATRRIGQLIGRPDLAFRQISEQAFVDGLLAAGASTSIVGLMCEVVTAINGGLIRARQPRSSKTTGTVRYEDFARQSLLPRLNGLQV</sequence>
<dbReference type="EMBL" id="JACAPU010000011">
    <property type="protein sequence ID" value="NWB46240.1"/>
    <property type="molecule type" value="Genomic_DNA"/>
</dbReference>
<dbReference type="Proteomes" id="UP000582981">
    <property type="component" value="Unassembled WGS sequence"/>
</dbReference>
<protein>
    <submittedName>
        <fullName evidence="2">NAD(P)H-binding protein</fullName>
    </submittedName>
</protein>
<dbReference type="InterPro" id="IPR036291">
    <property type="entry name" value="NAD(P)-bd_dom_sf"/>
</dbReference>
<dbReference type="RefSeq" id="WP_177143646.1">
    <property type="nucleotide sequence ID" value="NZ_JACAPU010000011.1"/>
</dbReference>
<proteinExistence type="predicted"/>
<dbReference type="PANTHER" id="PTHR43162:SF1">
    <property type="entry name" value="PRESTALK A DIFFERENTIATION PROTEIN A"/>
    <property type="match status" value="1"/>
</dbReference>
<gene>
    <name evidence="2" type="ORF">HX829_07025</name>
</gene>
<dbReference type="InterPro" id="IPR008030">
    <property type="entry name" value="NmrA-like"/>
</dbReference>
<organism evidence="2 3">
    <name type="scientific">Pseudomonas gingeri</name>
    <dbReference type="NCBI Taxonomy" id="117681"/>
    <lineage>
        <taxon>Bacteria</taxon>
        <taxon>Pseudomonadati</taxon>
        <taxon>Pseudomonadota</taxon>
        <taxon>Gammaproteobacteria</taxon>
        <taxon>Pseudomonadales</taxon>
        <taxon>Pseudomonadaceae</taxon>
        <taxon>Pseudomonas</taxon>
    </lineage>
</organism>
<dbReference type="Pfam" id="PF05368">
    <property type="entry name" value="NmrA"/>
    <property type="match status" value="1"/>
</dbReference>
<accession>A0A7Y7WBD4</accession>
<dbReference type="Gene3D" id="3.40.50.720">
    <property type="entry name" value="NAD(P)-binding Rossmann-like Domain"/>
    <property type="match status" value="1"/>
</dbReference>
<dbReference type="PANTHER" id="PTHR43162">
    <property type="match status" value="1"/>
</dbReference>
<dbReference type="SUPFAM" id="SSF51735">
    <property type="entry name" value="NAD(P)-binding Rossmann-fold domains"/>
    <property type="match status" value="1"/>
</dbReference>